<gene>
    <name evidence="5" type="ORF">GCM10007301_05500</name>
</gene>
<accession>A0A917F565</accession>
<keyword evidence="2" id="KW-0378">Hydrolase</keyword>
<dbReference type="InterPro" id="IPR011650">
    <property type="entry name" value="Peptidase_M20_dimer"/>
</dbReference>
<feature type="active site" evidence="3">
    <location>
        <position position="99"/>
    </location>
</feature>
<dbReference type="InterPro" id="IPR017150">
    <property type="entry name" value="Pept_M20_glutamate_carboxypep"/>
</dbReference>
<feature type="active site" description="Proton acceptor" evidence="3">
    <location>
        <position position="159"/>
    </location>
</feature>
<dbReference type="AlphaFoldDB" id="A0A917F565"/>
<reference evidence="5" key="1">
    <citation type="journal article" date="2014" name="Int. J. Syst. Evol. Microbiol.">
        <title>Complete genome sequence of Corynebacterium casei LMG S-19264T (=DSM 44701T), isolated from a smear-ripened cheese.</title>
        <authorList>
            <consortium name="US DOE Joint Genome Institute (JGI-PGF)"/>
            <person name="Walter F."/>
            <person name="Albersmeier A."/>
            <person name="Kalinowski J."/>
            <person name="Ruckert C."/>
        </authorList>
    </citation>
    <scope>NUCLEOTIDE SEQUENCE</scope>
    <source>
        <strain evidence="5">CCM 7897</strain>
    </source>
</reference>
<protein>
    <submittedName>
        <fullName evidence="5">Peptidase M20</fullName>
    </submittedName>
</protein>
<evidence type="ECO:0000313" key="5">
    <source>
        <dbReference type="EMBL" id="GGF49174.1"/>
    </source>
</evidence>
<dbReference type="EMBL" id="BMCT01000001">
    <property type="protein sequence ID" value="GGF49174.1"/>
    <property type="molecule type" value="Genomic_DNA"/>
</dbReference>
<reference evidence="5" key="2">
    <citation type="submission" date="2020-09" db="EMBL/GenBank/DDBJ databases">
        <authorList>
            <person name="Sun Q."/>
            <person name="Sedlacek I."/>
        </authorList>
    </citation>
    <scope>NUCLEOTIDE SEQUENCE</scope>
    <source>
        <strain evidence="5">CCM 7897</strain>
    </source>
</reference>
<organism evidence="5 6">
    <name type="scientific">Azorhizobium oxalatiphilum</name>
    <dbReference type="NCBI Taxonomy" id="980631"/>
    <lineage>
        <taxon>Bacteria</taxon>
        <taxon>Pseudomonadati</taxon>
        <taxon>Pseudomonadota</taxon>
        <taxon>Alphaproteobacteria</taxon>
        <taxon>Hyphomicrobiales</taxon>
        <taxon>Xanthobacteraceae</taxon>
        <taxon>Azorhizobium</taxon>
    </lineage>
</organism>
<keyword evidence="6" id="KW-1185">Reference proteome</keyword>
<dbReference type="InterPro" id="IPR036264">
    <property type="entry name" value="Bact_exopeptidase_dim_dom"/>
</dbReference>
<dbReference type="GO" id="GO:0046872">
    <property type="term" value="F:metal ion binding"/>
    <property type="evidence" value="ECO:0007669"/>
    <property type="project" value="UniProtKB-KW"/>
</dbReference>
<dbReference type="Proteomes" id="UP000606044">
    <property type="component" value="Unassembled WGS sequence"/>
</dbReference>
<dbReference type="PIRSF" id="PIRSF037238">
    <property type="entry name" value="Carboxypeptidase_G2"/>
    <property type="match status" value="1"/>
</dbReference>
<dbReference type="Pfam" id="PF01546">
    <property type="entry name" value="Peptidase_M20"/>
    <property type="match status" value="1"/>
</dbReference>
<dbReference type="GO" id="GO:0016787">
    <property type="term" value="F:hydrolase activity"/>
    <property type="evidence" value="ECO:0007669"/>
    <property type="project" value="UniProtKB-KW"/>
</dbReference>
<dbReference type="Pfam" id="PF07687">
    <property type="entry name" value="M20_dimer"/>
    <property type="match status" value="1"/>
</dbReference>
<evidence type="ECO:0000313" key="6">
    <source>
        <dbReference type="Proteomes" id="UP000606044"/>
    </source>
</evidence>
<dbReference type="PANTHER" id="PTHR43808">
    <property type="entry name" value="ACETYLORNITHINE DEACETYLASE"/>
    <property type="match status" value="1"/>
</dbReference>
<dbReference type="Gene3D" id="3.40.630.10">
    <property type="entry name" value="Zn peptidases"/>
    <property type="match status" value="1"/>
</dbReference>
<dbReference type="Gene3D" id="3.30.70.360">
    <property type="match status" value="1"/>
</dbReference>
<evidence type="ECO:0000256" key="2">
    <source>
        <dbReference type="ARBA" id="ARBA00022801"/>
    </source>
</evidence>
<dbReference type="InterPro" id="IPR050072">
    <property type="entry name" value="Peptidase_M20A"/>
</dbReference>
<keyword evidence="1" id="KW-0479">Metal-binding</keyword>
<dbReference type="PANTHER" id="PTHR43808:SF9">
    <property type="entry name" value="BLL0789 PROTEIN"/>
    <property type="match status" value="1"/>
</dbReference>
<dbReference type="CDD" id="cd03885">
    <property type="entry name" value="M20_CPDG2"/>
    <property type="match status" value="1"/>
</dbReference>
<dbReference type="SUPFAM" id="SSF55031">
    <property type="entry name" value="Bacterial exopeptidase dimerisation domain"/>
    <property type="match status" value="1"/>
</dbReference>
<sequence length="392" mass="40125">MSSLPIPTGIDAALAQKVIAWLSPRFDEMEALLKRLVDIDSGSYDKAGVDAVGAVITDLLAADGIAVTRLPNADFGDVLRAEVPGTVGGPYALLLGHRDTVFTKGTVAKRPYSREGDTAFGPGVCDMKAGLVSNIFTLRAIKAVGGLSFPVVALFTGDEEIGSGTGRPHIEEAAKGARAVLNTEPGRVSGNVVTARKGGASFRISVTGKAAHSGVNHAEGASAIEALARKIVKLHALTDYAAGITTNVGVIKGGNTHNTVAPWAEAELDLRFVTLEQHATLEAQIAAIVAAEDVPGTAATLATKAVFLPLEAEHSAELFPLYQAAAASVGFAVGGEFTGGCADSGFTASLGVPTLCGLGPIGGKAHTDEEFCRLDSFVPRTQALAATICAIA</sequence>
<evidence type="ECO:0000259" key="4">
    <source>
        <dbReference type="Pfam" id="PF07687"/>
    </source>
</evidence>
<dbReference type="InterPro" id="IPR002933">
    <property type="entry name" value="Peptidase_M20"/>
</dbReference>
<name>A0A917F565_9HYPH</name>
<feature type="domain" description="Peptidase M20 dimerisation" evidence="4">
    <location>
        <begin position="194"/>
        <end position="295"/>
    </location>
</feature>
<evidence type="ECO:0000256" key="1">
    <source>
        <dbReference type="ARBA" id="ARBA00022723"/>
    </source>
</evidence>
<dbReference type="RefSeq" id="WP_188575171.1">
    <property type="nucleotide sequence ID" value="NZ_BMCT01000001.1"/>
</dbReference>
<proteinExistence type="predicted"/>
<dbReference type="SUPFAM" id="SSF53187">
    <property type="entry name" value="Zn-dependent exopeptidases"/>
    <property type="match status" value="1"/>
</dbReference>
<evidence type="ECO:0000256" key="3">
    <source>
        <dbReference type="PIRSR" id="PIRSR037238-1"/>
    </source>
</evidence>
<comment type="caution">
    <text evidence="5">The sequence shown here is derived from an EMBL/GenBank/DDBJ whole genome shotgun (WGS) entry which is preliminary data.</text>
</comment>